<dbReference type="STRING" id="115433.SAMN05421835_102234"/>
<dbReference type="Proteomes" id="UP000199025">
    <property type="component" value="Unassembled WGS sequence"/>
</dbReference>
<evidence type="ECO:0000256" key="1">
    <source>
        <dbReference type="SAM" id="MobiDB-lite"/>
    </source>
</evidence>
<dbReference type="AlphaFoldDB" id="A0A1I3MA13"/>
<feature type="region of interest" description="Disordered" evidence="1">
    <location>
        <begin position="1"/>
        <end position="61"/>
    </location>
</feature>
<feature type="compositionally biased region" description="Basic and acidic residues" evidence="1">
    <location>
        <begin position="13"/>
        <end position="27"/>
    </location>
</feature>
<dbReference type="OrthoDB" id="4319558at2"/>
<sequence length="61" mass="6565">MPETPSSSGSPEDDQKRKFREALERKQAASRAGAQHEHGGGKGQHAHGPAAAKRTFRRKSG</sequence>
<name>A0A1I3MA13_9PSEU</name>
<dbReference type="Pfam" id="PF17227">
    <property type="entry name" value="DUF5302"/>
    <property type="match status" value="1"/>
</dbReference>
<feature type="compositionally biased region" description="Polar residues" evidence="1">
    <location>
        <begin position="1"/>
        <end position="10"/>
    </location>
</feature>
<evidence type="ECO:0000313" key="3">
    <source>
        <dbReference type="Proteomes" id="UP000199025"/>
    </source>
</evidence>
<reference evidence="2 3" key="1">
    <citation type="submission" date="2016-10" db="EMBL/GenBank/DDBJ databases">
        <authorList>
            <person name="de Groot N.N."/>
        </authorList>
    </citation>
    <scope>NUCLEOTIDE SEQUENCE [LARGE SCALE GENOMIC DNA]</scope>
    <source>
        <strain evidence="2 3">DSM 44468</strain>
    </source>
</reference>
<evidence type="ECO:0000313" key="2">
    <source>
        <dbReference type="EMBL" id="SFI93546.1"/>
    </source>
</evidence>
<dbReference type="RefSeq" id="WP_091504556.1">
    <property type="nucleotide sequence ID" value="NZ_CBDQZW010000027.1"/>
</dbReference>
<dbReference type="InterPro" id="IPR035172">
    <property type="entry name" value="DUF5302"/>
</dbReference>
<organism evidence="2 3">
    <name type="scientific">Amycolatopsis sacchari</name>
    <dbReference type="NCBI Taxonomy" id="115433"/>
    <lineage>
        <taxon>Bacteria</taxon>
        <taxon>Bacillati</taxon>
        <taxon>Actinomycetota</taxon>
        <taxon>Actinomycetes</taxon>
        <taxon>Pseudonocardiales</taxon>
        <taxon>Pseudonocardiaceae</taxon>
        <taxon>Amycolatopsis</taxon>
    </lineage>
</organism>
<keyword evidence="3" id="KW-1185">Reference proteome</keyword>
<proteinExistence type="predicted"/>
<accession>A0A1I3MA13</accession>
<dbReference type="EMBL" id="FORP01000002">
    <property type="protein sequence ID" value="SFI93546.1"/>
    <property type="molecule type" value="Genomic_DNA"/>
</dbReference>
<gene>
    <name evidence="2" type="ORF">SAMN05421835_102234</name>
</gene>
<protein>
    <recommendedName>
        <fullName evidence="4">DUF5302 domain-containing protein</fullName>
    </recommendedName>
</protein>
<evidence type="ECO:0008006" key="4">
    <source>
        <dbReference type="Google" id="ProtNLM"/>
    </source>
</evidence>